<protein>
    <submittedName>
        <fullName evidence="3">30S ribosomal protein S20</fullName>
    </submittedName>
</protein>
<dbReference type="WBParaSite" id="GPUH_0000165501-mRNA-1">
    <property type="protein sequence ID" value="GPUH_0000165501-mRNA-1"/>
    <property type="gene ID" value="GPUH_0000165501"/>
</dbReference>
<sequence length="88" mass="10031">MRGPAGNDGSYCSCPLRTPPLAQQLPPLFESNRHKSSEENQIPALEVFLKRAQIYEGEKDVKQNAARQRVIKKQLKRLTSWIAKAKIR</sequence>
<proteinExistence type="predicted"/>
<evidence type="ECO:0000313" key="2">
    <source>
        <dbReference type="Proteomes" id="UP000271098"/>
    </source>
</evidence>
<reference evidence="3" key="1">
    <citation type="submission" date="2016-06" db="UniProtKB">
        <authorList>
            <consortium name="WormBaseParasite"/>
        </authorList>
    </citation>
    <scope>IDENTIFICATION</scope>
</reference>
<keyword evidence="2" id="KW-1185">Reference proteome</keyword>
<name>A0A183CYW0_9BILA</name>
<gene>
    <name evidence="1" type="ORF">GPUH_LOCUS1651</name>
</gene>
<evidence type="ECO:0000313" key="3">
    <source>
        <dbReference type="WBParaSite" id="GPUH_0000165501-mRNA-1"/>
    </source>
</evidence>
<dbReference type="AlphaFoldDB" id="A0A183CYW0"/>
<reference evidence="1 2" key="2">
    <citation type="submission" date="2018-11" db="EMBL/GenBank/DDBJ databases">
        <authorList>
            <consortium name="Pathogen Informatics"/>
        </authorList>
    </citation>
    <scope>NUCLEOTIDE SEQUENCE [LARGE SCALE GENOMIC DNA]</scope>
</reference>
<dbReference type="EMBL" id="UYRT01002109">
    <property type="protein sequence ID" value="VDK30623.1"/>
    <property type="molecule type" value="Genomic_DNA"/>
</dbReference>
<accession>A0A183CYW0</accession>
<dbReference type="Proteomes" id="UP000271098">
    <property type="component" value="Unassembled WGS sequence"/>
</dbReference>
<organism evidence="3">
    <name type="scientific">Gongylonema pulchrum</name>
    <dbReference type="NCBI Taxonomy" id="637853"/>
    <lineage>
        <taxon>Eukaryota</taxon>
        <taxon>Metazoa</taxon>
        <taxon>Ecdysozoa</taxon>
        <taxon>Nematoda</taxon>
        <taxon>Chromadorea</taxon>
        <taxon>Rhabditida</taxon>
        <taxon>Spirurina</taxon>
        <taxon>Spiruromorpha</taxon>
        <taxon>Spiruroidea</taxon>
        <taxon>Gongylonematidae</taxon>
        <taxon>Gongylonema</taxon>
    </lineage>
</organism>
<evidence type="ECO:0000313" key="1">
    <source>
        <dbReference type="EMBL" id="VDK30623.1"/>
    </source>
</evidence>